<dbReference type="Gramene" id="Psat07G0471100-T1">
    <property type="protein sequence ID" value="KAI5389158.1"/>
    <property type="gene ID" value="KIW84_074711"/>
</dbReference>
<dbReference type="PANTHER" id="PTHR36356:SF1">
    <property type="entry name" value="EXPRESSED PROTEIN"/>
    <property type="match status" value="1"/>
</dbReference>
<keyword evidence="2" id="KW-0812">Transmembrane</keyword>
<keyword evidence="2" id="KW-1133">Transmembrane helix</keyword>
<protein>
    <submittedName>
        <fullName evidence="3">Uncharacterized protein</fullName>
    </submittedName>
</protein>
<feature type="transmembrane region" description="Helical" evidence="2">
    <location>
        <begin position="177"/>
        <end position="198"/>
    </location>
</feature>
<accession>A0A9D4VRY9</accession>
<keyword evidence="4" id="KW-1185">Reference proteome</keyword>
<comment type="caution">
    <text evidence="3">The sequence shown here is derived from an EMBL/GenBank/DDBJ whole genome shotgun (WGS) entry which is preliminary data.</text>
</comment>
<dbReference type="GO" id="GO:0009507">
    <property type="term" value="C:chloroplast"/>
    <property type="evidence" value="ECO:0007669"/>
    <property type="project" value="TreeGrafter"/>
</dbReference>
<proteinExistence type="predicted"/>
<evidence type="ECO:0000313" key="4">
    <source>
        <dbReference type="Proteomes" id="UP001058974"/>
    </source>
</evidence>
<organism evidence="3 4">
    <name type="scientific">Pisum sativum</name>
    <name type="common">Garden pea</name>
    <name type="synonym">Lathyrus oleraceus</name>
    <dbReference type="NCBI Taxonomy" id="3888"/>
    <lineage>
        <taxon>Eukaryota</taxon>
        <taxon>Viridiplantae</taxon>
        <taxon>Streptophyta</taxon>
        <taxon>Embryophyta</taxon>
        <taxon>Tracheophyta</taxon>
        <taxon>Spermatophyta</taxon>
        <taxon>Magnoliopsida</taxon>
        <taxon>eudicotyledons</taxon>
        <taxon>Gunneridae</taxon>
        <taxon>Pentapetalae</taxon>
        <taxon>rosids</taxon>
        <taxon>fabids</taxon>
        <taxon>Fabales</taxon>
        <taxon>Fabaceae</taxon>
        <taxon>Papilionoideae</taxon>
        <taxon>50 kb inversion clade</taxon>
        <taxon>NPAAA clade</taxon>
        <taxon>Hologalegina</taxon>
        <taxon>IRL clade</taxon>
        <taxon>Fabeae</taxon>
        <taxon>Lathyrus</taxon>
    </lineage>
</organism>
<dbReference type="EMBL" id="JAMSHJ010000007">
    <property type="protein sequence ID" value="KAI5389158.1"/>
    <property type="molecule type" value="Genomic_DNA"/>
</dbReference>
<evidence type="ECO:0000256" key="2">
    <source>
        <dbReference type="SAM" id="Phobius"/>
    </source>
</evidence>
<dbReference type="Proteomes" id="UP001058974">
    <property type="component" value="Chromosome 7"/>
</dbReference>
<feature type="region of interest" description="Disordered" evidence="1">
    <location>
        <begin position="1"/>
        <end position="25"/>
    </location>
</feature>
<dbReference type="AlphaFoldDB" id="A0A9D4VRY9"/>
<gene>
    <name evidence="3" type="ORF">KIW84_074711</name>
</gene>
<name>A0A9D4VRY9_PEA</name>
<feature type="compositionally biased region" description="Basic residues" evidence="1">
    <location>
        <begin position="7"/>
        <end position="16"/>
    </location>
</feature>
<dbReference type="PANTHER" id="PTHR36356">
    <property type="entry name" value="EXPRESSED PROTEIN"/>
    <property type="match status" value="1"/>
</dbReference>
<sequence>IGGSGGARRRRKKPSKTRFERNKERKREKMFGMTGTATATTCTGTSVRWQPLLPPLRRRQRLPVIVSFKNNNSNNKPNDMDRVLKEAWRTANDKFELFLFEAKKTAERIDRRYSVSHRLSSAASAAADRAREIDRDFEIGIKYRNFTSDFALNWPKYRAQISKILDSPVGKSFTTLFFIWFAFSGWLFRFLIIATWVLPFAGPLLLGSLANSLVIKGSCPACKTQFSGYKNQVVRCTSCGNIVWQPKGKGDFFTRGGRNNSSSKSDPNIIDVDFEEK</sequence>
<keyword evidence="2" id="KW-0472">Membrane</keyword>
<evidence type="ECO:0000256" key="1">
    <source>
        <dbReference type="SAM" id="MobiDB-lite"/>
    </source>
</evidence>
<evidence type="ECO:0000313" key="3">
    <source>
        <dbReference type="EMBL" id="KAI5389158.1"/>
    </source>
</evidence>
<feature type="non-terminal residue" evidence="3">
    <location>
        <position position="1"/>
    </location>
</feature>
<reference evidence="3 4" key="1">
    <citation type="journal article" date="2022" name="Nat. Genet.">
        <title>Improved pea reference genome and pan-genome highlight genomic features and evolutionary characteristics.</title>
        <authorList>
            <person name="Yang T."/>
            <person name="Liu R."/>
            <person name="Luo Y."/>
            <person name="Hu S."/>
            <person name="Wang D."/>
            <person name="Wang C."/>
            <person name="Pandey M.K."/>
            <person name="Ge S."/>
            <person name="Xu Q."/>
            <person name="Li N."/>
            <person name="Li G."/>
            <person name="Huang Y."/>
            <person name="Saxena R.K."/>
            <person name="Ji Y."/>
            <person name="Li M."/>
            <person name="Yan X."/>
            <person name="He Y."/>
            <person name="Liu Y."/>
            <person name="Wang X."/>
            <person name="Xiang C."/>
            <person name="Varshney R.K."/>
            <person name="Ding H."/>
            <person name="Gao S."/>
            <person name="Zong X."/>
        </authorList>
    </citation>
    <scope>NUCLEOTIDE SEQUENCE [LARGE SCALE GENOMIC DNA]</scope>
    <source>
        <strain evidence="3 4">cv. Zhongwan 6</strain>
    </source>
</reference>